<sequence length="43" mass="4771">MSGSDPAYARGEQLLTKAEVEIVGSWDSEPFEVKCKSSAKRPW</sequence>
<dbReference type="EMBL" id="JACHWT010000010">
    <property type="protein sequence ID" value="MBB3116838.1"/>
    <property type="molecule type" value="Genomic_DNA"/>
</dbReference>
<gene>
    <name evidence="1" type="ORF">FHU32_002089</name>
</gene>
<comment type="caution">
    <text evidence="1">The sequence shown here is derived from an EMBL/GenBank/DDBJ whole genome shotgun (WGS) entry which is preliminary data.</text>
</comment>
<name>A0A8H9Y8X3_9CORY</name>
<dbReference type="Proteomes" id="UP000612712">
    <property type="component" value="Unassembled WGS sequence"/>
</dbReference>
<organism evidence="1 2">
    <name type="scientific">Corynebacterium bovis DSM 20582 = CIP 54.80</name>
    <dbReference type="NCBI Taxonomy" id="927655"/>
    <lineage>
        <taxon>Bacteria</taxon>
        <taxon>Bacillati</taxon>
        <taxon>Actinomycetota</taxon>
        <taxon>Actinomycetes</taxon>
        <taxon>Mycobacteriales</taxon>
        <taxon>Corynebacteriaceae</taxon>
        <taxon>Corynebacterium</taxon>
    </lineage>
</organism>
<proteinExistence type="predicted"/>
<evidence type="ECO:0000313" key="2">
    <source>
        <dbReference type="Proteomes" id="UP000612712"/>
    </source>
</evidence>
<protein>
    <submittedName>
        <fullName evidence="1">Uncharacterized protein</fullName>
    </submittedName>
</protein>
<dbReference type="AlphaFoldDB" id="A0A8H9Y8X3"/>
<evidence type="ECO:0000313" key="1">
    <source>
        <dbReference type="EMBL" id="MBB3116838.1"/>
    </source>
</evidence>
<reference evidence="1" key="1">
    <citation type="submission" date="2020-08" db="EMBL/GenBank/DDBJ databases">
        <title>Sequencing the genomes of 1000 actinobacteria strains.</title>
        <authorList>
            <person name="Klenk H.-P."/>
        </authorList>
    </citation>
    <scope>NUCLEOTIDE SEQUENCE</scope>
    <source>
        <strain evidence="1">DSM 20582</strain>
    </source>
</reference>
<accession>A0A8H9Y8X3</accession>